<keyword evidence="1" id="KW-0472">Membrane</keyword>
<gene>
    <name evidence="2" type="ORF">BEWA_044900</name>
</gene>
<evidence type="ECO:0000256" key="1">
    <source>
        <dbReference type="SAM" id="Phobius"/>
    </source>
</evidence>
<sequence>MFGGTYESPLGTLKEDAYMVFDKCKYILGGSCYSNSAQKLLKWDFAGPFFISVLFPLTVYFPRATYEVERQNEACVALFLFIWILPFLCGINASLLGSFV</sequence>
<dbReference type="AlphaFoldDB" id="L1LGM4"/>
<dbReference type="KEGG" id="beq:BEWA_044900"/>
<keyword evidence="3" id="KW-1185">Reference proteome</keyword>
<evidence type="ECO:0000313" key="2">
    <source>
        <dbReference type="EMBL" id="EKX74410.1"/>
    </source>
</evidence>
<keyword evidence="1" id="KW-0812">Transmembrane</keyword>
<accession>L1LGM4</accession>
<organism evidence="2 3">
    <name type="scientific">Theileria equi strain WA</name>
    <dbReference type="NCBI Taxonomy" id="1537102"/>
    <lineage>
        <taxon>Eukaryota</taxon>
        <taxon>Sar</taxon>
        <taxon>Alveolata</taxon>
        <taxon>Apicomplexa</taxon>
        <taxon>Aconoidasida</taxon>
        <taxon>Piroplasmida</taxon>
        <taxon>Theileriidae</taxon>
        <taxon>Theileria</taxon>
    </lineage>
</organism>
<comment type="caution">
    <text evidence="2">The sequence shown here is derived from an EMBL/GenBank/DDBJ whole genome shotgun (WGS) entry which is preliminary data.</text>
</comment>
<dbReference type="EMBL" id="ACOU01000001">
    <property type="protein sequence ID" value="EKX74410.1"/>
    <property type="molecule type" value="Genomic_DNA"/>
</dbReference>
<dbReference type="VEuPathDB" id="PiroplasmaDB:BEWA_044900"/>
<reference evidence="2 3" key="1">
    <citation type="journal article" date="2012" name="BMC Genomics">
        <title>Comparative genomic analysis and phylogenetic position of Theileria equi.</title>
        <authorList>
            <person name="Kappmeyer L.S."/>
            <person name="Thiagarajan M."/>
            <person name="Herndon D.R."/>
            <person name="Ramsay J.D."/>
            <person name="Caler E."/>
            <person name="Djikeng A."/>
            <person name="Gillespie J.J."/>
            <person name="Lau A.O."/>
            <person name="Roalson E.H."/>
            <person name="Silva J.C."/>
            <person name="Silva M.G."/>
            <person name="Suarez C.E."/>
            <person name="Ueti M.W."/>
            <person name="Nene V.M."/>
            <person name="Mealey R.H."/>
            <person name="Knowles D.P."/>
            <person name="Brayton K.A."/>
        </authorList>
    </citation>
    <scope>NUCLEOTIDE SEQUENCE [LARGE SCALE GENOMIC DNA]</scope>
    <source>
        <strain evidence="2 3">WA</strain>
    </source>
</reference>
<dbReference type="STRING" id="1537102.L1LGM4"/>
<protein>
    <submittedName>
        <fullName evidence="2">Uncharacterized protein</fullName>
    </submittedName>
</protein>
<name>L1LGM4_THEEQ</name>
<dbReference type="GeneID" id="15806689"/>
<feature type="transmembrane region" description="Helical" evidence="1">
    <location>
        <begin position="45"/>
        <end position="62"/>
    </location>
</feature>
<dbReference type="Proteomes" id="UP000031512">
    <property type="component" value="Unassembled WGS sequence"/>
</dbReference>
<dbReference type="OrthoDB" id="411251at2759"/>
<proteinExistence type="predicted"/>
<keyword evidence="1" id="KW-1133">Transmembrane helix</keyword>
<dbReference type="RefSeq" id="XP_004833862.1">
    <property type="nucleotide sequence ID" value="XM_004833805.1"/>
</dbReference>
<feature type="transmembrane region" description="Helical" evidence="1">
    <location>
        <begin position="74"/>
        <end position="95"/>
    </location>
</feature>
<dbReference type="eggNOG" id="ENOG502QXQA">
    <property type="taxonomic scope" value="Eukaryota"/>
</dbReference>
<evidence type="ECO:0000313" key="3">
    <source>
        <dbReference type="Proteomes" id="UP000031512"/>
    </source>
</evidence>